<evidence type="ECO:0000313" key="5">
    <source>
        <dbReference type="Proteomes" id="UP000198951"/>
    </source>
</evidence>
<proteinExistence type="inferred from homology"/>
<comment type="similarity">
    <text evidence="1 2">Belongs to the PhoU family.</text>
</comment>
<comment type="subunit">
    <text evidence="2">Homodimer.</text>
</comment>
<dbReference type="OrthoDB" id="9814256at2"/>
<keyword evidence="2" id="KW-0592">Phosphate transport</keyword>
<dbReference type="STRING" id="150146.SAMN05443667_1093"/>
<dbReference type="AlphaFoldDB" id="A0A1H4E5B3"/>
<feature type="domain" description="PhoU" evidence="3">
    <location>
        <begin position="16"/>
        <end position="103"/>
    </location>
</feature>
<evidence type="ECO:0000313" key="4">
    <source>
        <dbReference type="EMBL" id="SEA80106.1"/>
    </source>
</evidence>
<feature type="domain" description="PhoU" evidence="3">
    <location>
        <begin position="124"/>
        <end position="204"/>
    </location>
</feature>
<protein>
    <recommendedName>
        <fullName evidence="2">Phosphate-specific transport system accessory protein PhoU</fullName>
    </recommendedName>
</protein>
<dbReference type="Gene3D" id="1.20.58.220">
    <property type="entry name" value="Phosphate transport system protein phou homolog 2, domain 2"/>
    <property type="match status" value="1"/>
</dbReference>
<dbReference type="PIRSF" id="PIRSF003107">
    <property type="entry name" value="PhoU"/>
    <property type="match status" value="1"/>
</dbReference>
<keyword evidence="2" id="KW-0963">Cytoplasm</keyword>
<dbReference type="GO" id="GO:0005737">
    <property type="term" value="C:cytoplasm"/>
    <property type="evidence" value="ECO:0007669"/>
    <property type="project" value="UniProtKB-SubCell"/>
</dbReference>
<dbReference type="EMBL" id="FNRD01000009">
    <property type="protein sequence ID" value="SEA80106.1"/>
    <property type="molecule type" value="Genomic_DNA"/>
</dbReference>
<dbReference type="NCBIfam" id="TIGR02135">
    <property type="entry name" value="phoU_full"/>
    <property type="match status" value="1"/>
</dbReference>
<dbReference type="InterPro" id="IPR026022">
    <property type="entry name" value="PhoU_dom"/>
</dbReference>
<gene>
    <name evidence="4" type="ORF">SAMN05443667_1093</name>
</gene>
<comment type="function">
    <text evidence="2">Plays a role in the regulation of phosphate uptake.</text>
</comment>
<keyword evidence="2" id="KW-0813">Transport</keyword>
<dbReference type="RefSeq" id="WP_091090726.1">
    <property type="nucleotide sequence ID" value="NZ_FNRD01000009.1"/>
</dbReference>
<dbReference type="PANTHER" id="PTHR42930:SF3">
    <property type="entry name" value="PHOSPHATE-SPECIFIC TRANSPORT SYSTEM ACCESSORY PROTEIN PHOU"/>
    <property type="match status" value="1"/>
</dbReference>
<comment type="subcellular location">
    <subcellularLocation>
        <location evidence="2">Cytoplasm</location>
    </subcellularLocation>
</comment>
<keyword evidence="5" id="KW-1185">Reference proteome</keyword>
<sequence>MASHLETELGKLRSIIIKIGGLAESQVAEAVKSVLSEPVLESKEVKKTENKIDKLDVKIDDICQSVFALQQPVASDLRFIISAMQISREIERIGDLSMSIIKLTKSIKEKHELISKFDITDIVRGVEDITVKTNECFLNMDENTIEEIFTLNTDIKSKSSDAIDNIIGEMKNNSKTVVSGTNLIIALKHFERIADHSTNVAESVYFMINAKTIKHEKFTDKK</sequence>
<dbReference type="SUPFAM" id="SSF109755">
    <property type="entry name" value="PhoU-like"/>
    <property type="match status" value="1"/>
</dbReference>
<dbReference type="InterPro" id="IPR038078">
    <property type="entry name" value="PhoU-like_sf"/>
</dbReference>
<dbReference type="GO" id="GO:0030643">
    <property type="term" value="P:intracellular phosphate ion homeostasis"/>
    <property type="evidence" value="ECO:0007669"/>
    <property type="project" value="InterPro"/>
</dbReference>
<dbReference type="Proteomes" id="UP000198951">
    <property type="component" value="Unassembled WGS sequence"/>
</dbReference>
<reference evidence="5" key="1">
    <citation type="submission" date="2016-10" db="EMBL/GenBank/DDBJ databases">
        <authorList>
            <person name="Varghese N."/>
            <person name="Submissions S."/>
        </authorList>
    </citation>
    <scope>NUCLEOTIDE SEQUENCE [LARGE SCALE GENOMIC DNA]</scope>
    <source>
        <strain evidence="5">DSM 22376</strain>
    </source>
</reference>
<organism evidence="4 5">
    <name type="scientific">Flavobacterium gillisiae</name>
    <dbReference type="NCBI Taxonomy" id="150146"/>
    <lineage>
        <taxon>Bacteria</taxon>
        <taxon>Pseudomonadati</taxon>
        <taxon>Bacteroidota</taxon>
        <taxon>Flavobacteriia</taxon>
        <taxon>Flavobacteriales</taxon>
        <taxon>Flavobacteriaceae</taxon>
        <taxon>Flavobacterium</taxon>
    </lineage>
</organism>
<accession>A0A1H4E5B3</accession>
<dbReference type="GO" id="GO:0006817">
    <property type="term" value="P:phosphate ion transport"/>
    <property type="evidence" value="ECO:0007669"/>
    <property type="project" value="UniProtKB-KW"/>
</dbReference>
<evidence type="ECO:0000256" key="2">
    <source>
        <dbReference type="PIRNR" id="PIRNR003107"/>
    </source>
</evidence>
<dbReference type="Pfam" id="PF01895">
    <property type="entry name" value="PhoU"/>
    <property type="match status" value="2"/>
</dbReference>
<evidence type="ECO:0000256" key="1">
    <source>
        <dbReference type="ARBA" id="ARBA00008107"/>
    </source>
</evidence>
<dbReference type="GO" id="GO:0045936">
    <property type="term" value="P:negative regulation of phosphate metabolic process"/>
    <property type="evidence" value="ECO:0007669"/>
    <property type="project" value="InterPro"/>
</dbReference>
<dbReference type="PANTHER" id="PTHR42930">
    <property type="entry name" value="PHOSPHATE-SPECIFIC TRANSPORT SYSTEM ACCESSORY PROTEIN PHOU"/>
    <property type="match status" value="1"/>
</dbReference>
<evidence type="ECO:0000259" key="3">
    <source>
        <dbReference type="Pfam" id="PF01895"/>
    </source>
</evidence>
<name>A0A1H4E5B3_9FLAO</name>
<dbReference type="InterPro" id="IPR028366">
    <property type="entry name" value="PhoU"/>
</dbReference>